<dbReference type="KEGG" id="sbn:Sbal195_0619"/>
<reference evidence="2 3" key="1">
    <citation type="submission" date="2007-11" db="EMBL/GenBank/DDBJ databases">
        <title>Complete sequence of chromosome of Shewanella baltica OS195.</title>
        <authorList>
            <consortium name="US DOE Joint Genome Institute"/>
            <person name="Copeland A."/>
            <person name="Lucas S."/>
            <person name="Lapidus A."/>
            <person name="Barry K."/>
            <person name="Glavina del Rio T."/>
            <person name="Dalin E."/>
            <person name="Tice H."/>
            <person name="Pitluck S."/>
            <person name="Chain P."/>
            <person name="Malfatti S."/>
            <person name="Shin M."/>
            <person name="Vergez L."/>
            <person name="Schmutz J."/>
            <person name="Larimer F."/>
            <person name="Land M."/>
            <person name="Hauser L."/>
            <person name="Kyrpides N."/>
            <person name="Kim E."/>
            <person name="Brettar I."/>
            <person name="Rodrigues J."/>
            <person name="Konstantinidis K."/>
            <person name="Klappenbach J."/>
            <person name="Hofle M."/>
            <person name="Tiedje J."/>
            <person name="Richardson P."/>
        </authorList>
    </citation>
    <scope>NUCLEOTIDE SEQUENCE [LARGE SCALE GENOMIC DNA]</scope>
    <source>
        <strain evidence="2 3">OS195</strain>
    </source>
</reference>
<feature type="signal peptide" evidence="1">
    <location>
        <begin position="1"/>
        <end position="20"/>
    </location>
</feature>
<dbReference type="RefSeq" id="WP_006083161.1">
    <property type="nucleotide sequence ID" value="NC_009997.1"/>
</dbReference>
<feature type="chain" id="PRO_5002737065" evidence="1">
    <location>
        <begin position="21"/>
        <end position="335"/>
    </location>
</feature>
<sequence length="335" mass="35945" precursor="true">MFFRNLLLIMLFVVSNTAHSATVSGKLIGQNLQWYSAISTSNTNTLKPAQWIISGNISPGTMFTQQSITTSGSGNIELRNASGEVVSTTLTISGSEYVSPNATSLLSNNGDTTITMSGSNISASGVGVGNHVVQLSTASGNASTPFTHYRPLFRLPNIVKDFKGKPAGTYVGNSTVVLTYNYVRNDITISNTITGTLVFEIEYVPSVIDSIVFQENDKIIEIVYNLNGTVSGEVDFNGKATGIFPNGLNIEALSSLYSFSLQNVSGDRIPYDITCITCNTNLVSNGNKLLENGIISNINNNIDLVIKIGFSNIILSEITDGLYTDTVTLMFKPNL</sequence>
<evidence type="ECO:0000256" key="1">
    <source>
        <dbReference type="SAM" id="SignalP"/>
    </source>
</evidence>
<dbReference type="Proteomes" id="UP000000770">
    <property type="component" value="Chromosome"/>
</dbReference>
<evidence type="ECO:0000313" key="3">
    <source>
        <dbReference type="Proteomes" id="UP000000770"/>
    </source>
</evidence>
<dbReference type="HOGENOM" id="CLU_063869_0_0_6"/>
<dbReference type="EMBL" id="CP000891">
    <property type="protein sequence ID" value="ABX47797.1"/>
    <property type="molecule type" value="Genomic_DNA"/>
</dbReference>
<organism evidence="2 3">
    <name type="scientific">Shewanella baltica (strain OS195)</name>
    <dbReference type="NCBI Taxonomy" id="399599"/>
    <lineage>
        <taxon>Bacteria</taxon>
        <taxon>Pseudomonadati</taxon>
        <taxon>Pseudomonadota</taxon>
        <taxon>Gammaproteobacteria</taxon>
        <taxon>Alteromonadales</taxon>
        <taxon>Shewanellaceae</taxon>
        <taxon>Shewanella</taxon>
    </lineage>
</organism>
<evidence type="ECO:0000313" key="2">
    <source>
        <dbReference type="EMBL" id="ABX47797.1"/>
    </source>
</evidence>
<keyword evidence="1" id="KW-0732">Signal</keyword>
<protein>
    <submittedName>
        <fullName evidence="2">Uncharacterized protein</fullName>
    </submittedName>
</protein>
<name>A9L068_SHEB9</name>
<dbReference type="AlphaFoldDB" id="A9L068"/>
<accession>A9L068</accession>
<proteinExistence type="predicted"/>
<gene>
    <name evidence="2" type="ordered locus">Sbal195_0619</name>
</gene>